<dbReference type="PANTHER" id="PTHR22576:SF37">
    <property type="entry name" value="MUCOSA-ASSOCIATED LYMPHOID TISSUE LYMPHOMA TRANSLOCATION PROTEIN 1"/>
    <property type="match status" value="1"/>
</dbReference>
<gene>
    <name evidence="2" type="ORF">ETSY2_21135</name>
</gene>
<dbReference type="SUPFAM" id="SSF52129">
    <property type="entry name" value="Caspase-like"/>
    <property type="match status" value="1"/>
</dbReference>
<accession>W4M6C2</accession>
<dbReference type="Pfam" id="PF00656">
    <property type="entry name" value="Peptidase_C14"/>
    <property type="match status" value="1"/>
</dbReference>
<dbReference type="InterPro" id="IPR052039">
    <property type="entry name" value="Caspase-related_regulators"/>
</dbReference>
<dbReference type="Gene3D" id="3.40.50.1460">
    <property type="match status" value="1"/>
</dbReference>
<dbReference type="EMBL" id="AZHX01000876">
    <property type="protein sequence ID" value="ETX05755.1"/>
    <property type="molecule type" value="Genomic_DNA"/>
</dbReference>
<organism evidence="2 3">
    <name type="scientific">Candidatus Entotheonella gemina</name>
    <dbReference type="NCBI Taxonomy" id="1429439"/>
    <lineage>
        <taxon>Bacteria</taxon>
        <taxon>Pseudomonadati</taxon>
        <taxon>Nitrospinota/Tectimicrobiota group</taxon>
        <taxon>Candidatus Tectimicrobiota</taxon>
        <taxon>Candidatus Entotheonellia</taxon>
        <taxon>Candidatus Entotheonellales</taxon>
        <taxon>Candidatus Entotheonellaceae</taxon>
        <taxon>Candidatus Entotheonella</taxon>
    </lineage>
</organism>
<dbReference type="Pfam" id="PF13289">
    <property type="entry name" value="SIR2_2"/>
    <property type="match status" value="1"/>
</dbReference>
<dbReference type="PROSITE" id="PS00018">
    <property type="entry name" value="EF_HAND_1"/>
    <property type="match status" value="1"/>
</dbReference>
<feature type="domain" description="Peptidase C14 caspase" evidence="1">
    <location>
        <begin position="5"/>
        <end position="231"/>
    </location>
</feature>
<sequence>MQDGRRFAILVGNSQYDADVQFENLRCPVRDAEGLAELLRDPQIGRFDNVQTFLNQPHTEILAATEQLISNRAEPNDLILFYFSGHGKLDRQGRLYLAVTNTHAQTLGSTAIPIAQLKDFIDNGRSTRLVIILDCCFSGAAGEAFATSKGDIDSMLQLFSGGRGKYILTASTASQTAQEKESETYSVFTKHLIAGLRTGAADLDGNGLVTVEELYRYIHTQVREENHQEPMQWGLDRRGDLILTFCPSNSNGPGSSAALLPPIRYDYDAVTQMFREGTVIPFLGPGVWAQQDGSRPPLNGELAQRLTTSQEMPDEPVSLVAQKIDMVSGRGGVYDRIRSLYQPEDTLYTPTPAHRFLARIEQPLLILTTAYDTLLEAAFEAEGKPYVVVTHVIRSDDQPQDRGKVVVQYSDRKDEVAKFLAGDLVIDLAAWSVIYKMHGTFGLEDPDSGEEIDSLVVSEEDYVALVSILENPRTTFPSHLARQFRKRMFLFLGYSLHDWGLRAIVDTVQRRGNFRRIQPYSVRQAAPDFEQLYWESRRVRLIDAEVSDFIRDLSQALGVPL</sequence>
<dbReference type="PANTHER" id="PTHR22576">
    <property type="entry name" value="MUCOSA ASSOCIATED LYMPHOID TISSUE LYMPHOMA TRANSLOCATION PROTEIN 1/PARACASPASE"/>
    <property type="match status" value="1"/>
</dbReference>
<dbReference type="Proteomes" id="UP000019140">
    <property type="component" value="Unassembled WGS sequence"/>
</dbReference>
<dbReference type="InterPro" id="IPR011600">
    <property type="entry name" value="Pept_C14_caspase"/>
</dbReference>
<evidence type="ECO:0000259" key="1">
    <source>
        <dbReference type="Pfam" id="PF00656"/>
    </source>
</evidence>
<dbReference type="NCBIfam" id="NF047832">
    <property type="entry name" value="caspase_w_EACC1"/>
    <property type="match status" value="1"/>
</dbReference>
<keyword evidence="3" id="KW-1185">Reference proteome</keyword>
<proteinExistence type="predicted"/>
<dbReference type="InterPro" id="IPR029030">
    <property type="entry name" value="Caspase-like_dom_sf"/>
</dbReference>
<evidence type="ECO:0000313" key="2">
    <source>
        <dbReference type="EMBL" id="ETX05755.1"/>
    </source>
</evidence>
<evidence type="ECO:0000313" key="3">
    <source>
        <dbReference type="Proteomes" id="UP000019140"/>
    </source>
</evidence>
<protein>
    <recommendedName>
        <fullName evidence="1">Peptidase C14 caspase domain-containing protein</fullName>
    </recommendedName>
</protein>
<name>W4M6C2_9BACT</name>
<reference evidence="2 3" key="1">
    <citation type="journal article" date="2014" name="Nature">
        <title>An environmental bacterial taxon with a large and distinct metabolic repertoire.</title>
        <authorList>
            <person name="Wilson M.C."/>
            <person name="Mori T."/>
            <person name="Ruckert C."/>
            <person name="Uria A.R."/>
            <person name="Helf M.J."/>
            <person name="Takada K."/>
            <person name="Gernert C."/>
            <person name="Steffens U.A."/>
            <person name="Heycke N."/>
            <person name="Schmitt S."/>
            <person name="Rinke C."/>
            <person name="Helfrich E.J."/>
            <person name="Brachmann A.O."/>
            <person name="Gurgui C."/>
            <person name="Wakimoto T."/>
            <person name="Kracht M."/>
            <person name="Crusemann M."/>
            <person name="Hentschel U."/>
            <person name="Abe I."/>
            <person name="Matsunaga S."/>
            <person name="Kalinowski J."/>
            <person name="Takeyama H."/>
            <person name="Piel J."/>
        </authorList>
    </citation>
    <scope>NUCLEOTIDE SEQUENCE [LARGE SCALE GENOMIC DNA]</scope>
    <source>
        <strain evidence="3">TSY2</strain>
    </source>
</reference>
<comment type="caution">
    <text evidence="2">The sequence shown here is derived from an EMBL/GenBank/DDBJ whole genome shotgun (WGS) entry which is preliminary data.</text>
</comment>
<dbReference type="HOGENOM" id="CLU_485466_0_0_7"/>
<dbReference type="InterPro" id="IPR018247">
    <property type="entry name" value="EF_Hand_1_Ca_BS"/>
</dbReference>
<dbReference type="GO" id="GO:0006508">
    <property type="term" value="P:proteolysis"/>
    <property type="evidence" value="ECO:0007669"/>
    <property type="project" value="InterPro"/>
</dbReference>
<dbReference type="GO" id="GO:0004197">
    <property type="term" value="F:cysteine-type endopeptidase activity"/>
    <property type="evidence" value="ECO:0007669"/>
    <property type="project" value="InterPro"/>
</dbReference>
<dbReference type="AlphaFoldDB" id="W4M6C2"/>